<dbReference type="EMBL" id="VTOU01000003">
    <property type="protein sequence ID" value="TZG25706.1"/>
    <property type="molecule type" value="Genomic_DNA"/>
</dbReference>
<dbReference type="AlphaFoldDB" id="A0A5D9C265"/>
<keyword evidence="4" id="KW-1185">Reference proteome</keyword>
<dbReference type="Gene3D" id="1.10.10.10">
    <property type="entry name" value="Winged helix-like DNA-binding domain superfamily/Winged helix DNA-binding domain"/>
    <property type="match status" value="1"/>
</dbReference>
<accession>A0A5D9C265</accession>
<dbReference type="RefSeq" id="WP_149522512.1">
    <property type="nucleotide sequence ID" value="NZ_VTOU01000003.1"/>
</dbReference>
<sequence length="266" mass="30219">MAENDGEGDETIPPLRKRKPDQTLYTRQPETERLLAGLLGLPEREALERAAITRRSDPGWLRGECLVFMMRRASRRGDKRSYQRWCRLLLERVRAQMPHGRSGTSLSTLELAMAEYGVDRFAKLLGPDLSGYNEALDIYEAVFDLALARLRTDALKTTLPKRDDTKPKPTYVEYGSDPRVDLEVEQAKAEEDLFGIARRNDEDFRLKAWEAIDALPTEQNRILTMMREGVPPGEMAKILGLEPKTLYNRKMAALKAVRDAIGSVGR</sequence>
<protein>
    <submittedName>
        <fullName evidence="3">Sigma-70 family RNA polymerase sigma factor</fullName>
    </submittedName>
</protein>
<name>A0A5D9C265_9SPHN</name>
<dbReference type="GO" id="GO:0016987">
    <property type="term" value="F:sigma factor activity"/>
    <property type="evidence" value="ECO:0007669"/>
    <property type="project" value="InterPro"/>
</dbReference>
<feature type="domain" description="RNA polymerase sigma factor 70 region 4 type 2" evidence="2">
    <location>
        <begin position="207"/>
        <end position="256"/>
    </location>
</feature>
<organism evidence="3 4">
    <name type="scientific">Sphingomonas montanisoli</name>
    <dbReference type="NCBI Taxonomy" id="2606412"/>
    <lineage>
        <taxon>Bacteria</taxon>
        <taxon>Pseudomonadati</taxon>
        <taxon>Pseudomonadota</taxon>
        <taxon>Alphaproteobacteria</taxon>
        <taxon>Sphingomonadales</taxon>
        <taxon>Sphingomonadaceae</taxon>
        <taxon>Sphingomonas</taxon>
    </lineage>
</organism>
<gene>
    <name evidence="3" type="ORF">FYJ91_11900</name>
</gene>
<dbReference type="Pfam" id="PF08281">
    <property type="entry name" value="Sigma70_r4_2"/>
    <property type="match status" value="1"/>
</dbReference>
<proteinExistence type="predicted"/>
<reference evidence="3 4" key="1">
    <citation type="submission" date="2019-08" db="EMBL/GenBank/DDBJ databases">
        <authorList>
            <person name="Wang G."/>
            <person name="Xu Z."/>
        </authorList>
    </citation>
    <scope>NUCLEOTIDE SEQUENCE [LARGE SCALE GENOMIC DNA]</scope>
    <source>
        <strain evidence="3 4">ZX</strain>
    </source>
</reference>
<dbReference type="GO" id="GO:0006352">
    <property type="term" value="P:DNA-templated transcription initiation"/>
    <property type="evidence" value="ECO:0007669"/>
    <property type="project" value="InterPro"/>
</dbReference>
<dbReference type="InterPro" id="IPR013249">
    <property type="entry name" value="RNA_pol_sigma70_r4_t2"/>
</dbReference>
<evidence type="ECO:0000313" key="4">
    <source>
        <dbReference type="Proteomes" id="UP000322077"/>
    </source>
</evidence>
<feature type="compositionally biased region" description="Acidic residues" evidence="1">
    <location>
        <begin position="1"/>
        <end position="10"/>
    </location>
</feature>
<comment type="caution">
    <text evidence="3">The sequence shown here is derived from an EMBL/GenBank/DDBJ whole genome shotgun (WGS) entry which is preliminary data.</text>
</comment>
<evidence type="ECO:0000313" key="3">
    <source>
        <dbReference type="EMBL" id="TZG25706.1"/>
    </source>
</evidence>
<dbReference type="InterPro" id="IPR036388">
    <property type="entry name" value="WH-like_DNA-bd_sf"/>
</dbReference>
<dbReference type="GO" id="GO:0003677">
    <property type="term" value="F:DNA binding"/>
    <property type="evidence" value="ECO:0007669"/>
    <property type="project" value="InterPro"/>
</dbReference>
<evidence type="ECO:0000256" key="1">
    <source>
        <dbReference type="SAM" id="MobiDB-lite"/>
    </source>
</evidence>
<dbReference type="InterPro" id="IPR013324">
    <property type="entry name" value="RNA_pol_sigma_r3/r4-like"/>
</dbReference>
<evidence type="ECO:0000259" key="2">
    <source>
        <dbReference type="Pfam" id="PF08281"/>
    </source>
</evidence>
<dbReference type="SUPFAM" id="SSF88659">
    <property type="entry name" value="Sigma3 and sigma4 domains of RNA polymerase sigma factors"/>
    <property type="match status" value="1"/>
</dbReference>
<feature type="region of interest" description="Disordered" evidence="1">
    <location>
        <begin position="1"/>
        <end position="27"/>
    </location>
</feature>
<dbReference type="Proteomes" id="UP000322077">
    <property type="component" value="Unassembled WGS sequence"/>
</dbReference>